<evidence type="ECO:0000259" key="6">
    <source>
        <dbReference type="PROSITE" id="PS50887"/>
    </source>
</evidence>
<dbReference type="GO" id="GO:1902201">
    <property type="term" value="P:negative regulation of bacterial-type flagellum-dependent cell motility"/>
    <property type="evidence" value="ECO:0007669"/>
    <property type="project" value="TreeGrafter"/>
</dbReference>
<dbReference type="SMART" id="SM00267">
    <property type="entry name" value="GGDEF"/>
    <property type="match status" value="1"/>
</dbReference>
<keyword evidence="3" id="KW-0597">Phosphoprotein</keyword>
<evidence type="ECO:0000313" key="8">
    <source>
        <dbReference type="Proteomes" id="UP000012063"/>
    </source>
</evidence>
<dbReference type="GO" id="GO:0000160">
    <property type="term" value="P:phosphorelay signal transduction system"/>
    <property type="evidence" value="ECO:0007669"/>
    <property type="project" value="InterPro"/>
</dbReference>
<accession>M5EGW5</accession>
<dbReference type="Pfam" id="PF00072">
    <property type="entry name" value="Response_reg"/>
    <property type="match status" value="1"/>
</dbReference>
<dbReference type="InterPro" id="IPR011006">
    <property type="entry name" value="CheY-like_superfamily"/>
</dbReference>
<dbReference type="OrthoDB" id="9805474at2"/>
<evidence type="ECO:0000259" key="5">
    <source>
        <dbReference type="PROSITE" id="PS50110"/>
    </source>
</evidence>
<feature type="domain" description="Response regulatory" evidence="5">
    <location>
        <begin position="5"/>
        <end position="121"/>
    </location>
</feature>
<feature type="modified residue" description="4-aspartylphosphate" evidence="3">
    <location>
        <position position="54"/>
    </location>
</feature>
<dbReference type="GO" id="GO:0005886">
    <property type="term" value="C:plasma membrane"/>
    <property type="evidence" value="ECO:0007669"/>
    <property type="project" value="TreeGrafter"/>
</dbReference>
<dbReference type="InterPro" id="IPR043128">
    <property type="entry name" value="Rev_trsase/Diguanyl_cyclase"/>
</dbReference>
<dbReference type="GO" id="GO:0043709">
    <property type="term" value="P:cell adhesion involved in single-species biofilm formation"/>
    <property type="evidence" value="ECO:0007669"/>
    <property type="project" value="TreeGrafter"/>
</dbReference>
<evidence type="ECO:0000256" key="1">
    <source>
        <dbReference type="ARBA" id="ARBA00018672"/>
    </source>
</evidence>
<dbReference type="InterPro" id="IPR050469">
    <property type="entry name" value="Diguanylate_Cyclase"/>
</dbReference>
<keyword evidence="8" id="KW-1185">Reference proteome</keyword>
<dbReference type="InterPro" id="IPR001789">
    <property type="entry name" value="Sig_transdc_resp-reg_receiver"/>
</dbReference>
<dbReference type="InParanoid" id="M5EGW5"/>
<organism evidence="7 8">
    <name type="scientific">Halanaerobium saccharolyticum subsp. saccharolyticum DSM 6643</name>
    <dbReference type="NCBI Taxonomy" id="1293054"/>
    <lineage>
        <taxon>Bacteria</taxon>
        <taxon>Bacillati</taxon>
        <taxon>Bacillota</taxon>
        <taxon>Clostridia</taxon>
        <taxon>Halanaerobiales</taxon>
        <taxon>Halanaerobiaceae</taxon>
        <taxon>Halanaerobium</taxon>
    </lineage>
</organism>
<dbReference type="AlphaFoldDB" id="M5EGW5"/>
<feature type="domain" description="GGDEF" evidence="6">
    <location>
        <begin position="175"/>
        <end position="304"/>
    </location>
</feature>
<gene>
    <name evidence="7" type="ORF">HSACCH_02255</name>
</gene>
<proteinExistence type="predicted"/>
<dbReference type="PROSITE" id="PS50110">
    <property type="entry name" value="RESPONSE_REGULATORY"/>
    <property type="match status" value="1"/>
</dbReference>
<reference evidence="8" key="1">
    <citation type="journal article" date="2013" name="Genome Announc.">
        <title>Genome Sequence of Halanaerobium saccharolyticum subsp. saccharolyticum Strain DSM 6643T, a Halophilic Hydrogen-Producing Bacterium.</title>
        <authorList>
            <person name="Kivisto A."/>
            <person name="Larjo A."/>
            <person name="Ciranna A."/>
            <person name="Santala V."/>
            <person name="Roos C."/>
            <person name="Karp M."/>
        </authorList>
    </citation>
    <scope>NUCLEOTIDE SEQUENCE [LARGE SCALE GENOMIC DNA]</scope>
    <source>
        <strain evidence="8">DSM 6643</strain>
    </source>
</reference>
<dbReference type="Gene3D" id="3.30.70.270">
    <property type="match status" value="1"/>
</dbReference>
<dbReference type="FunCoup" id="M5EGW5">
    <property type="interactions" value="89"/>
</dbReference>
<dbReference type="SUPFAM" id="SSF55073">
    <property type="entry name" value="Nucleotide cyclase"/>
    <property type="match status" value="1"/>
</dbReference>
<dbReference type="PANTHER" id="PTHR45138:SF9">
    <property type="entry name" value="DIGUANYLATE CYCLASE DGCM-RELATED"/>
    <property type="match status" value="1"/>
</dbReference>
<sequence>MNKKTILIVDDSKLNIEILSDILKAKLYRIVVAKSGKRALEFAKIKKPDLILLDIMMPEINGFEVCKFLKNNSETADIPIIFISGLDKSKDIVKGFQVGAVDYIVKPFQKEVVLARVNTHLKLSETQKKIEKNNKELTKLLNEVKYLSFHDEMTGLYNRRYFENELERLSNSRELPITIFVADIDKLKDVNDNYGHKKGDKYIKKAAEILNRSTRDGDVVARIGGDEYAIILSNSGLETAKSLFERIKNNVKEYNKKNKFVEQLNISTGFAIKTKKEENIDNIFRKADEMMYNNKGREFLISME</sequence>
<dbReference type="EMBL" id="CAUI01000023">
    <property type="protein sequence ID" value="CCU80717.1"/>
    <property type="molecule type" value="Genomic_DNA"/>
</dbReference>
<dbReference type="CDD" id="cd01949">
    <property type="entry name" value="GGDEF"/>
    <property type="match status" value="1"/>
</dbReference>
<dbReference type="NCBIfam" id="TIGR00254">
    <property type="entry name" value="GGDEF"/>
    <property type="match status" value="1"/>
</dbReference>
<evidence type="ECO:0000256" key="4">
    <source>
        <dbReference type="SAM" id="Coils"/>
    </source>
</evidence>
<dbReference type="PANTHER" id="PTHR45138">
    <property type="entry name" value="REGULATORY COMPONENTS OF SENSORY TRANSDUCTION SYSTEM"/>
    <property type="match status" value="1"/>
</dbReference>
<dbReference type="InterPro" id="IPR029787">
    <property type="entry name" value="Nucleotide_cyclase"/>
</dbReference>
<dbReference type="eggNOG" id="COG3706">
    <property type="taxonomic scope" value="Bacteria"/>
</dbReference>
<dbReference type="Pfam" id="PF00990">
    <property type="entry name" value="GGDEF"/>
    <property type="match status" value="1"/>
</dbReference>
<feature type="coiled-coil region" evidence="4">
    <location>
        <begin position="237"/>
        <end position="264"/>
    </location>
</feature>
<dbReference type="CDD" id="cd19920">
    <property type="entry name" value="REC_PA4781-like"/>
    <property type="match status" value="1"/>
</dbReference>
<comment type="caution">
    <text evidence="7">The sequence shown here is derived from an EMBL/GenBank/DDBJ whole genome shotgun (WGS) entry which is preliminary data.</text>
</comment>
<dbReference type="SUPFAM" id="SSF52172">
    <property type="entry name" value="CheY-like"/>
    <property type="match status" value="1"/>
</dbReference>
<comment type="function">
    <text evidence="2">May play the central regulatory role in sporulation. It may be an element of the effector pathway responsible for the activation of sporulation genes in response to nutritional stress. Spo0A may act in concert with spo0H (a sigma factor) to control the expression of some genes that are critical to the sporulation process.</text>
</comment>
<evidence type="ECO:0000313" key="7">
    <source>
        <dbReference type="EMBL" id="CCU80717.1"/>
    </source>
</evidence>
<dbReference type="SMART" id="SM00448">
    <property type="entry name" value="REC"/>
    <property type="match status" value="1"/>
</dbReference>
<dbReference type="RefSeq" id="WP_005489978.1">
    <property type="nucleotide sequence ID" value="NZ_CAUI01000023.1"/>
</dbReference>
<dbReference type="GO" id="GO:0052621">
    <property type="term" value="F:diguanylate cyclase activity"/>
    <property type="evidence" value="ECO:0007669"/>
    <property type="project" value="TreeGrafter"/>
</dbReference>
<evidence type="ECO:0000256" key="2">
    <source>
        <dbReference type="ARBA" id="ARBA00024867"/>
    </source>
</evidence>
<dbReference type="Gene3D" id="3.40.50.2300">
    <property type="match status" value="1"/>
</dbReference>
<dbReference type="STRING" id="1293054.HSACCH_02255"/>
<name>M5EGW5_9FIRM</name>
<evidence type="ECO:0000256" key="3">
    <source>
        <dbReference type="PROSITE-ProRule" id="PRU00169"/>
    </source>
</evidence>
<dbReference type="Proteomes" id="UP000012063">
    <property type="component" value="Unassembled WGS sequence"/>
</dbReference>
<dbReference type="PROSITE" id="PS50887">
    <property type="entry name" value="GGDEF"/>
    <property type="match status" value="1"/>
</dbReference>
<dbReference type="InterPro" id="IPR000160">
    <property type="entry name" value="GGDEF_dom"/>
</dbReference>
<protein>
    <recommendedName>
        <fullName evidence="1">Stage 0 sporulation protein A homolog</fullName>
    </recommendedName>
</protein>
<keyword evidence="4" id="KW-0175">Coiled coil</keyword>